<dbReference type="CDD" id="cd10028">
    <property type="entry name" value="UDG-F2_TDG_MUG"/>
    <property type="match status" value="1"/>
</dbReference>
<dbReference type="InterPro" id="IPR005122">
    <property type="entry name" value="Uracil-DNA_glycosylase-like"/>
</dbReference>
<evidence type="ECO:0000256" key="1">
    <source>
        <dbReference type="ARBA" id="ARBA00022763"/>
    </source>
</evidence>
<proteinExistence type="predicted"/>
<dbReference type="InterPro" id="IPR036895">
    <property type="entry name" value="Uracil-DNA_glycosylase-like_sf"/>
</dbReference>
<sequence>MILPDVLAPGLDLVLCGTAPSRISAAKAAYYANPGNRFWPTLHEVGLTPCRLDPAEYRRVLNYGIGLTDLNKTEFGCDHDLTPGAYDVAGFRAKMLACRPTAIAFDSKNAAKAFFRAPVVPYGRQDVTLEGIVIFVVPSPSGLARRFFDLGPWQELGDFVARLRNRREEVGGASQRG</sequence>
<gene>
    <name evidence="5" type="ORF">HHL28_06850</name>
</gene>
<keyword evidence="3" id="KW-0234">DNA repair</keyword>
<evidence type="ECO:0000256" key="3">
    <source>
        <dbReference type="ARBA" id="ARBA00023204"/>
    </source>
</evidence>
<accession>A0A858R620</accession>
<keyword evidence="1" id="KW-0227">DNA damage</keyword>
<dbReference type="KEGG" id="acru:HHL28_06850"/>
<organism evidence="5 6">
    <name type="scientific">Aerophototrophica crusticola</name>
    <dbReference type="NCBI Taxonomy" id="1709002"/>
    <lineage>
        <taxon>Bacteria</taxon>
        <taxon>Pseudomonadati</taxon>
        <taxon>Pseudomonadota</taxon>
        <taxon>Alphaproteobacteria</taxon>
        <taxon>Rhodospirillales</taxon>
        <taxon>Rhodospirillaceae</taxon>
        <taxon>Aerophototrophica</taxon>
    </lineage>
</organism>
<dbReference type="GO" id="GO:0006285">
    <property type="term" value="P:base-excision repair, AP site formation"/>
    <property type="evidence" value="ECO:0007669"/>
    <property type="project" value="InterPro"/>
</dbReference>
<name>A0A858R620_9PROT</name>
<evidence type="ECO:0000313" key="6">
    <source>
        <dbReference type="Proteomes" id="UP000501891"/>
    </source>
</evidence>
<dbReference type="Pfam" id="PF03167">
    <property type="entry name" value="UDG"/>
    <property type="match status" value="1"/>
</dbReference>
<protein>
    <submittedName>
        <fullName evidence="5">Mismatch-specific DNA-glycosylase</fullName>
    </submittedName>
</protein>
<dbReference type="Gene3D" id="3.40.470.10">
    <property type="entry name" value="Uracil-DNA glycosylase-like domain"/>
    <property type="match status" value="1"/>
</dbReference>
<dbReference type="EMBL" id="CP051775">
    <property type="protein sequence ID" value="QJE72847.1"/>
    <property type="molecule type" value="Genomic_DNA"/>
</dbReference>
<dbReference type="AlphaFoldDB" id="A0A858R620"/>
<dbReference type="SUPFAM" id="SSF52141">
    <property type="entry name" value="Uracil-DNA glycosylase-like"/>
    <property type="match status" value="1"/>
</dbReference>
<dbReference type="GO" id="GO:0004844">
    <property type="term" value="F:uracil DNA N-glycosylase activity"/>
    <property type="evidence" value="ECO:0007669"/>
    <property type="project" value="TreeGrafter"/>
</dbReference>
<evidence type="ECO:0000256" key="2">
    <source>
        <dbReference type="ARBA" id="ARBA00022801"/>
    </source>
</evidence>
<dbReference type="Proteomes" id="UP000501891">
    <property type="component" value="Chromosome"/>
</dbReference>
<keyword evidence="2" id="KW-0378">Hydrolase</keyword>
<dbReference type="PANTHER" id="PTHR12159:SF9">
    <property type="entry name" value="G_T MISMATCH-SPECIFIC THYMINE DNA GLYCOSYLASE"/>
    <property type="match status" value="1"/>
</dbReference>
<evidence type="ECO:0000313" key="5">
    <source>
        <dbReference type="EMBL" id="QJE72847.1"/>
    </source>
</evidence>
<dbReference type="GO" id="GO:0008263">
    <property type="term" value="F:pyrimidine-specific mismatch base pair DNA N-glycosylase activity"/>
    <property type="evidence" value="ECO:0007669"/>
    <property type="project" value="TreeGrafter"/>
</dbReference>
<keyword evidence="6" id="KW-1185">Reference proteome</keyword>
<reference evidence="5" key="1">
    <citation type="submission" date="2020-04" db="EMBL/GenBank/DDBJ databases">
        <title>A desert anoxygenic phototrophic bacterium fixes CO2 using RubisCO under aerobic conditions.</title>
        <authorList>
            <person name="Tang K."/>
        </authorList>
    </citation>
    <scope>NUCLEOTIDE SEQUENCE [LARGE SCALE GENOMIC DNA]</scope>
    <source>
        <strain evidence="5">MIMtkB3</strain>
    </source>
</reference>
<dbReference type="PANTHER" id="PTHR12159">
    <property type="entry name" value="G/T AND G/U MISMATCH-SPECIFIC DNA GLYCOSYLASE"/>
    <property type="match status" value="1"/>
</dbReference>
<evidence type="ECO:0000259" key="4">
    <source>
        <dbReference type="Pfam" id="PF03167"/>
    </source>
</evidence>
<feature type="domain" description="Uracil-DNA glycosylase-like" evidence="4">
    <location>
        <begin position="5"/>
        <end position="153"/>
    </location>
</feature>
<dbReference type="InterPro" id="IPR015637">
    <property type="entry name" value="MUG/TDG"/>
</dbReference>